<dbReference type="InterPro" id="IPR010710">
    <property type="entry name" value="DUF1289"/>
</dbReference>
<reference evidence="1" key="2">
    <citation type="submission" date="2020-09" db="EMBL/GenBank/DDBJ databases">
        <authorList>
            <person name="Sun Q."/>
            <person name="Zhou Y."/>
        </authorList>
    </citation>
    <scope>NUCLEOTIDE SEQUENCE</scope>
    <source>
        <strain evidence="1">CGMCC 1.6293</strain>
    </source>
</reference>
<evidence type="ECO:0000313" key="2">
    <source>
        <dbReference type="Proteomes" id="UP000649829"/>
    </source>
</evidence>
<proteinExistence type="predicted"/>
<dbReference type="EMBL" id="BMLF01000003">
    <property type="protein sequence ID" value="GGM11317.1"/>
    <property type="molecule type" value="Genomic_DNA"/>
</dbReference>
<comment type="caution">
    <text evidence="1">The sequence shown here is derived from an EMBL/GenBank/DDBJ whole genome shotgun (WGS) entry which is preliminary data.</text>
</comment>
<dbReference type="Proteomes" id="UP000649829">
    <property type="component" value="Unassembled WGS sequence"/>
</dbReference>
<dbReference type="AlphaFoldDB" id="A0A917WKZ8"/>
<dbReference type="RefSeq" id="WP_028288308.1">
    <property type="nucleotide sequence ID" value="NZ_BMLF01000003.1"/>
</dbReference>
<gene>
    <name evidence="1" type="ORF">GCM10011534_36660</name>
</gene>
<evidence type="ECO:0000313" key="1">
    <source>
        <dbReference type="EMBL" id="GGM11317.1"/>
    </source>
</evidence>
<dbReference type="PANTHER" id="PTHR35175">
    <property type="entry name" value="DUF1289 DOMAIN-CONTAINING PROTEIN"/>
    <property type="match status" value="1"/>
</dbReference>
<protein>
    <submittedName>
        <fullName evidence="1">DUF1289 domain-containing protein</fullName>
    </submittedName>
</protein>
<dbReference type="Pfam" id="PF06945">
    <property type="entry name" value="DUF1289"/>
    <property type="match status" value="1"/>
</dbReference>
<sequence length="78" mass="9097">MTDEVWRRSGIESPCVKICMIHPEAGLCAGCLRTRDEIAMWSRYSDAERAEIMEALPERRARLVRRRGGRQGRLHRKD</sequence>
<dbReference type="PANTHER" id="PTHR35175:SF2">
    <property type="entry name" value="DUF1289 DOMAIN-CONTAINING PROTEIN"/>
    <property type="match status" value="1"/>
</dbReference>
<reference evidence="1" key="1">
    <citation type="journal article" date="2014" name="Int. J. Syst. Evol. Microbiol.">
        <title>Complete genome sequence of Corynebacterium casei LMG S-19264T (=DSM 44701T), isolated from a smear-ripened cheese.</title>
        <authorList>
            <consortium name="US DOE Joint Genome Institute (JGI-PGF)"/>
            <person name="Walter F."/>
            <person name="Albersmeier A."/>
            <person name="Kalinowski J."/>
            <person name="Ruckert C."/>
        </authorList>
    </citation>
    <scope>NUCLEOTIDE SEQUENCE</scope>
    <source>
        <strain evidence="1">CGMCC 1.6293</strain>
    </source>
</reference>
<organism evidence="1 2">
    <name type="scientific">Pseudooceanicola nanhaiensis</name>
    <dbReference type="NCBI Taxonomy" id="375761"/>
    <lineage>
        <taxon>Bacteria</taxon>
        <taxon>Pseudomonadati</taxon>
        <taxon>Pseudomonadota</taxon>
        <taxon>Alphaproteobacteria</taxon>
        <taxon>Rhodobacterales</taxon>
        <taxon>Paracoccaceae</taxon>
        <taxon>Pseudooceanicola</taxon>
    </lineage>
</organism>
<accession>A0A917WKZ8</accession>
<keyword evidence="2" id="KW-1185">Reference proteome</keyword>
<name>A0A917WKZ8_9RHOB</name>